<protein>
    <submittedName>
        <fullName evidence="2">Polysaccharide pyruvyl transferase</fullName>
    </submittedName>
</protein>
<dbReference type="Proteomes" id="UP000048908">
    <property type="component" value="Unassembled WGS sequence"/>
</dbReference>
<accession>A0A0M6XM39</accession>
<dbReference type="GO" id="GO:0016740">
    <property type="term" value="F:transferase activity"/>
    <property type="evidence" value="ECO:0007669"/>
    <property type="project" value="UniProtKB-KW"/>
</dbReference>
<organism evidence="2 3">
    <name type="scientific">Jannaschia rubra</name>
    <dbReference type="NCBI Taxonomy" id="282197"/>
    <lineage>
        <taxon>Bacteria</taxon>
        <taxon>Pseudomonadati</taxon>
        <taxon>Pseudomonadota</taxon>
        <taxon>Alphaproteobacteria</taxon>
        <taxon>Rhodobacterales</taxon>
        <taxon>Roseobacteraceae</taxon>
        <taxon>Jannaschia</taxon>
    </lineage>
</organism>
<keyword evidence="3" id="KW-1185">Reference proteome</keyword>
<dbReference type="AlphaFoldDB" id="A0A0M6XM39"/>
<sequence length="275" mass="30816">MKIAALSWPGNNIGDDVQSVAVMQHLPAVDLFIPRDHLDTYRGDRALLIMNGWFQNEIRNWPPSDRIVPLFFGFHVQKRMRETVAQNVEYLRRHAPIGCRDKATMEFIRSLGVEAYFSYCATLTFDAPEDRNADSIYLVEADRNRPVGKIDNPEGLAIRDVSHRLVAVPNDLRIEYATEMVRTYGRTARYVVTSRIHCAMPCAAMGIPVVFTGPVGRRTSVIDEAGIPRLPSLTLRERISGPAKLPLPKPVDISDLKARIVKDLRGRIEAALAAG</sequence>
<dbReference type="EMBL" id="CXPG01000005">
    <property type="protein sequence ID" value="CTQ31281.1"/>
    <property type="molecule type" value="Genomic_DNA"/>
</dbReference>
<evidence type="ECO:0000313" key="2">
    <source>
        <dbReference type="EMBL" id="CTQ31281.1"/>
    </source>
</evidence>
<dbReference type="OrthoDB" id="5672604at2"/>
<reference evidence="2 3" key="1">
    <citation type="submission" date="2015-07" db="EMBL/GenBank/DDBJ databases">
        <authorList>
            <person name="Noorani M."/>
        </authorList>
    </citation>
    <scope>NUCLEOTIDE SEQUENCE [LARGE SCALE GENOMIC DNA]</scope>
    <source>
        <strain evidence="2 3">CECT 5088</strain>
    </source>
</reference>
<feature type="domain" description="Polysaccharide pyruvyl transferase" evidence="1">
    <location>
        <begin position="12"/>
        <end position="211"/>
    </location>
</feature>
<dbReference type="STRING" id="282197.SAMN04488517_101776"/>
<evidence type="ECO:0000259" key="1">
    <source>
        <dbReference type="Pfam" id="PF04230"/>
    </source>
</evidence>
<proteinExistence type="predicted"/>
<name>A0A0M6XM39_9RHOB</name>
<evidence type="ECO:0000313" key="3">
    <source>
        <dbReference type="Proteomes" id="UP000048908"/>
    </source>
</evidence>
<dbReference type="InterPro" id="IPR007345">
    <property type="entry name" value="Polysacch_pyruvyl_Trfase"/>
</dbReference>
<keyword evidence="2" id="KW-0808">Transferase</keyword>
<dbReference type="Pfam" id="PF04230">
    <property type="entry name" value="PS_pyruv_trans"/>
    <property type="match status" value="1"/>
</dbReference>
<dbReference type="RefSeq" id="WP_055680795.1">
    <property type="nucleotide sequence ID" value="NZ_CXPG01000005.1"/>
</dbReference>
<gene>
    <name evidence="2" type="ORF">JAN5088_00035</name>
</gene>